<dbReference type="Pfam" id="PF00221">
    <property type="entry name" value="Lyase_aromatic"/>
    <property type="match status" value="1"/>
</dbReference>
<proteinExistence type="predicted"/>
<accession>N1UVV4</accession>
<evidence type="ECO:0000313" key="3">
    <source>
        <dbReference type="Proteomes" id="UP000010729"/>
    </source>
</evidence>
<dbReference type="Gene3D" id="1.10.275.10">
    <property type="entry name" value="Fumarase/aspartase (N-terminal domain)"/>
    <property type="match status" value="1"/>
</dbReference>
<dbReference type="NCBIfam" id="NF006871">
    <property type="entry name" value="PRK09367.1"/>
    <property type="match status" value="1"/>
</dbReference>
<dbReference type="RefSeq" id="WP_005271582.1">
    <property type="nucleotide sequence ID" value="NZ_ANPE02000194.1"/>
</dbReference>
<dbReference type="InterPro" id="IPR024083">
    <property type="entry name" value="Fumarase/histidase_N"/>
</dbReference>
<dbReference type="CDD" id="cd00332">
    <property type="entry name" value="PAL-HAL"/>
    <property type="match status" value="1"/>
</dbReference>
<dbReference type="SUPFAM" id="SSF48557">
    <property type="entry name" value="L-aspartase-like"/>
    <property type="match status" value="1"/>
</dbReference>
<dbReference type="PANTHER" id="PTHR10362">
    <property type="entry name" value="HISTIDINE AMMONIA-LYASE"/>
    <property type="match status" value="1"/>
</dbReference>
<dbReference type="Gene3D" id="1.20.200.10">
    <property type="entry name" value="Fumarase/aspartase (Central domain)"/>
    <property type="match status" value="1"/>
</dbReference>
<protein>
    <submittedName>
        <fullName evidence="2">Histidine ammonia-lyase</fullName>
    </submittedName>
</protein>
<keyword evidence="1 2" id="KW-0456">Lyase</keyword>
<dbReference type="GO" id="GO:0016841">
    <property type="term" value="F:ammonia-lyase activity"/>
    <property type="evidence" value="ECO:0007669"/>
    <property type="project" value="InterPro"/>
</dbReference>
<dbReference type="OrthoDB" id="9806955at2"/>
<gene>
    <name evidence="2" type="ORF">D477_016225</name>
</gene>
<organism evidence="2 3">
    <name type="scientific">Arthrobacter crystallopoietes BAB-32</name>
    <dbReference type="NCBI Taxonomy" id="1246476"/>
    <lineage>
        <taxon>Bacteria</taxon>
        <taxon>Bacillati</taxon>
        <taxon>Actinomycetota</taxon>
        <taxon>Actinomycetes</taxon>
        <taxon>Micrococcales</taxon>
        <taxon>Micrococcaceae</taxon>
        <taxon>Crystallibacter</taxon>
    </lineage>
</organism>
<evidence type="ECO:0000313" key="2">
    <source>
        <dbReference type="EMBL" id="EMY33185.1"/>
    </source>
</evidence>
<dbReference type="InterPro" id="IPR022313">
    <property type="entry name" value="Phe/His_NH3-lyase_AS"/>
</dbReference>
<keyword evidence="3" id="KW-1185">Reference proteome</keyword>
<dbReference type="Proteomes" id="UP000010729">
    <property type="component" value="Unassembled WGS sequence"/>
</dbReference>
<sequence>MNTQTVIEAAVVIGAGRATLDDLVQVARFRRPVELADEALARMEPSRKWLSDVVSQMEAGEPTAPIYSINTGFGSLAGRKAFDDAADAAELSRRLVLSNAAGVGRYVDEEVVRATMFIRIVSLTQGHSGVRPEIVRTLAEMLNKGVYPAIPEYGSLGASGDLIPLAHVAIVMTRSHTGKDNELDSGEAFLDGAVVSGKAAMAAAGLERLPLGAKDGLALLNGTSFSCAQAALALFDAQNLLETAQVTAAMTIEALMGFGDAFISELHEARGQKGQIEVAARIRQLLAGSTLVDGSAEMDPVRQPPQDAYSLRCVPQVFGPVKDTLDFAAGIINNEINAATDNPLIFPALPASRSLKAVSGGNFHAEYVAFAADFISIVTTEIGNITERRLFRLDDGTLNRGLPDMLIDSDQTGLDCGYMLPQYLAAALVSDSKTLSHPDSVDSIPTCANQEDHVSMANNAGRHARQVVANIEAVVGIELLMACQALELRLARPETASATLAAASRAVLDLVRGSSSTDGRPLDHIRRDVVMYPRVRAAMELVHSGAVVASVNDALAGNN</sequence>
<dbReference type="InterPro" id="IPR008948">
    <property type="entry name" value="L-Aspartase-like"/>
</dbReference>
<comment type="caution">
    <text evidence="2">The sequence shown here is derived from an EMBL/GenBank/DDBJ whole genome shotgun (WGS) entry which is preliminary data.</text>
</comment>
<dbReference type="AlphaFoldDB" id="N1UVV4"/>
<dbReference type="PROSITE" id="PS00488">
    <property type="entry name" value="PAL_HISTIDASE"/>
    <property type="match status" value="1"/>
</dbReference>
<reference evidence="2 3" key="1">
    <citation type="journal article" date="2013" name="Genome Announc.">
        <title>Draft Genome Sequence of Arthrobacter crystallopoietes Strain BAB-32, Revealing Genes for Bioremediation.</title>
        <authorList>
            <person name="Joshi M.N."/>
            <person name="Pandit A.S."/>
            <person name="Sharma A."/>
            <person name="Pandya R.V."/>
            <person name="Desai S.M."/>
            <person name="Saxena A.K."/>
            <person name="Bagatharia S.B."/>
        </authorList>
    </citation>
    <scope>NUCLEOTIDE SEQUENCE [LARGE SCALE GENOMIC DNA]</scope>
    <source>
        <strain evidence="2 3">BAB-32</strain>
    </source>
</reference>
<evidence type="ECO:0000256" key="1">
    <source>
        <dbReference type="ARBA" id="ARBA00023239"/>
    </source>
</evidence>
<dbReference type="EMBL" id="ANPE02000194">
    <property type="protein sequence ID" value="EMY33185.1"/>
    <property type="molecule type" value="Genomic_DNA"/>
</dbReference>
<dbReference type="InterPro" id="IPR001106">
    <property type="entry name" value="Aromatic_Lyase"/>
</dbReference>
<name>N1UVV4_9MICC</name>